<dbReference type="AlphaFoldDB" id="A0A5N5TD74"/>
<comment type="caution">
    <text evidence="1">The sequence shown here is derived from an EMBL/GenBank/DDBJ whole genome shotgun (WGS) entry which is preliminary data.</text>
</comment>
<accession>A0A5N5TD74</accession>
<protein>
    <submittedName>
        <fullName evidence="1">Uncharacterized protein</fullName>
    </submittedName>
</protein>
<dbReference type="EMBL" id="SEYY01002765">
    <property type="protein sequence ID" value="KAB7504606.1"/>
    <property type="molecule type" value="Genomic_DNA"/>
</dbReference>
<evidence type="ECO:0000313" key="2">
    <source>
        <dbReference type="Proteomes" id="UP000326759"/>
    </source>
</evidence>
<reference evidence="1 2" key="1">
    <citation type="journal article" date="2019" name="PLoS Biol.">
        <title>Sex chromosomes control vertical transmission of feminizing Wolbachia symbionts in an isopod.</title>
        <authorList>
            <person name="Becking T."/>
            <person name="Chebbi M.A."/>
            <person name="Giraud I."/>
            <person name="Moumen B."/>
            <person name="Laverre T."/>
            <person name="Caubet Y."/>
            <person name="Peccoud J."/>
            <person name="Gilbert C."/>
            <person name="Cordaux R."/>
        </authorList>
    </citation>
    <scope>NUCLEOTIDE SEQUENCE [LARGE SCALE GENOMIC DNA]</scope>
    <source>
        <strain evidence="1">ANa2</strain>
        <tissue evidence="1">Whole body excluding digestive tract and cuticle</tissue>
    </source>
</reference>
<name>A0A5N5TD74_9CRUS</name>
<organism evidence="1 2">
    <name type="scientific">Armadillidium nasatum</name>
    <dbReference type="NCBI Taxonomy" id="96803"/>
    <lineage>
        <taxon>Eukaryota</taxon>
        <taxon>Metazoa</taxon>
        <taxon>Ecdysozoa</taxon>
        <taxon>Arthropoda</taxon>
        <taxon>Crustacea</taxon>
        <taxon>Multicrustacea</taxon>
        <taxon>Malacostraca</taxon>
        <taxon>Eumalacostraca</taxon>
        <taxon>Peracarida</taxon>
        <taxon>Isopoda</taxon>
        <taxon>Oniscidea</taxon>
        <taxon>Crinocheta</taxon>
        <taxon>Armadillidiidae</taxon>
        <taxon>Armadillidium</taxon>
    </lineage>
</organism>
<dbReference type="Proteomes" id="UP000326759">
    <property type="component" value="Unassembled WGS sequence"/>
</dbReference>
<gene>
    <name evidence="1" type="ORF">Anas_09906</name>
</gene>
<dbReference type="OrthoDB" id="6375713at2759"/>
<sequence length="100" mass="11382">MGEIGELLNLTFEIGIEIIEKMRTGPGEPCGGYWNLSGFCGNGLKCEMISSDLDYGTVYKPKGKCFITLDIDIYLYLKRNKCNSSIFKIVFYHIIYESFN</sequence>
<evidence type="ECO:0000313" key="1">
    <source>
        <dbReference type="EMBL" id="KAB7504606.1"/>
    </source>
</evidence>
<keyword evidence="2" id="KW-1185">Reference proteome</keyword>
<proteinExistence type="predicted"/>